<feature type="transmembrane region" description="Helical" evidence="1">
    <location>
        <begin position="152"/>
        <end position="173"/>
    </location>
</feature>
<feature type="transmembrane region" description="Helical" evidence="1">
    <location>
        <begin position="36"/>
        <end position="57"/>
    </location>
</feature>
<evidence type="ECO:0000313" key="2">
    <source>
        <dbReference type="EMBL" id="SPP28151.1"/>
    </source>
</evidence>
<organism evidence="2 3">
    <name type="scientific">Brochothrix thermosphacta</name>
    <name type="common">Microbacterium thermosphactum</name>
    <dbReference type="NCBI Taxonomy" id="2756"/>
    <lineage>
        <taxon>Bacteria</taxon>
        <taxon>Bacillati</taxon>
        <taxon>Bacillota</taxon>
        <taxon>Bacilli</taxon>
        <taxon>Bacillales</taxon>
        <taxon>Listeriaceae</taxon>
        <taxon>Brochothrix</taxon>
    </lineage>
</organism>
<dbReference type="AlphaFoldDB" id="A0A2X0S843"/>
<name>A0A2X0S843_BROTH</name>
<keyword evidence="1" id="KW-0472">Membrane</keyword>
<reference evidence="3" key="1">
    <citation type="submission" date="2018-04" db="EMBL/GenBank/DDBJ databases">
        <authorList>
            <person name="Illikoud N."/>
        </authorList>
    </citation>
    <scope>NUCLEOTIDE SEQUENCE [LARGE SCALE GENOMIC DNA]</scope>
</reference>
<keyword evidence="1" id="KW-1133">Transmembrane helix</keyword>
<sequence>MNHNFWFIFFAQILFWLVFFSAFISRYLFKSKKLSVTLFIGTLFIDFALLFATTIAIKDGTIATIYHGLAAVYIGLVLFCGRSILAWIDNKFKPATEKQLPIAQQLTGKSLARYKLKGSLRHLYACFFGSILLIIMVLQIDNTSHTKGLTDVINLWLFFLSLDFLYSLTFYFWPKKINKAPTHRFSDKVDTSFTS</sequence>
<dbReference type="EMBL" id="OUNC01000012">
    <property type="protein sequence ID" value="SPP28151.1"/>
    <property type="molecule type" value="Genomic_DNA"/>
</dbReference>
<feature type="transmembrane region" description="Helical" evidence="1">
    <location>
        <begin position="63"/>
        <end position="88"/>
    </location>
</feature>
<feature type="transmembrane region" description="Helical" evidence="1">
    <location>
        <begin position="123"/>
        <end position="140"/>
    </location>
</feature>
<accession>A0A2X0S843</accession>
<dbReference type="RefSeq" id="WP_120487633.1">
    <property type="nucleotide sequence ID" value="NZ_OUNC01000012.1"/>
</dbReference>
<proteinExistence type="predicted"/>
<evidence type="ECO:0000313" key="3">
    <source>
        <dbReference type="Proteomes" id="UP000270190"/>
    </source>
</evidence>
<feature type="transmembrane region" description="Helical" evidence="1">
    <location>
        <begin position="6"/>
        <end position="29"/>
    </location>
</feature>
<keyword evidence="1" id="KW-0812">Transmembrane</keyword>
<gene>
    <name evidence="2" type="ORF">BTBSAS_20021</name>
</gene>
<protein>
    <submittedName>
        <fullName evidence="2">Uncharacterized membrane protein YmcC</fullName>
    </submittedName>
</protein>
<dbReference type="Proteomes" id="UP000270190">
    <property type="component" value="Unassembled WGS sequence"/>
</dbReference>
<evidence type="ECO:0000256" key="1">
    <source>
        <dbReference type="SAM" id="Phobius"/>
    </source>
</evidence>